<protein>
    <submittedName>
        <fullName evidence="2">Putative secreted protein</fullName>
    </submittedName>
</protein>
<sequence length="96" mass="11236">MKSRSLIQLLTFLSLVPLEDRSEIGYRIWQQQYVFKRDSASGREPYDAVNRQCRLVRLARRLSTFQCQIACPAVHTGRRWSGFPFDLNITSQQLDT</sequence>
<name>A0A2M4DGS9_ANODA</name>
<accession>A0A2M4DGS9</accession>
<feature type="chain" id="PRO_5014759929" evidence="1">
    <location>
        <begin position="22"/>
        <end position="96"/>
    </location>
</feature>
<feature type="signal peptide" evidence="1">
    <location>
        <begin position="1"/>
        <end position="21"/>
    </location>
</feature>
<keyword evidence="1" id="KW-0732">Signal</keyword>
<proteinExistence type="predicted"/>
<reference evidence="2" key="1">
    <citation type="submission" date="2018-01" db="EMBL/GenBank/DDBJ databases">
        <title>An insight into the sialome of Amazonian anophelines.</title>
        <authorList>
            <person name="Ribeiro J.M."/>
            <person name="Scarpassa V."/>
            <person name="Calvo E."/>
        </authorList>
    </citation>
    <scope>NUCLEOTIDE SEQUENCE</scope>
</reference>
<dbReference type="EMBL" id="GGFL01012589">
    <property type="protein sequence ID" value="MBW76767.1"/>
    <property type="molecule type" value="Transcribed_RNA"/>
</dbReference>
<evidence type="ECO:0000313" key="2">
    <source>
        <dbReference type="EMBL" id="MBW76767.1"/>
    </source>
</evidence>
<evidence type="ECO:0000256" key="1">
    <source>
        <dbReference type="SAM" id="SignalP"/>
    </source>
</evidence>
<dbReference type="AlphaFoldDB" id="A0A2M4DGS9"/>
<organism evidence="2">
    <name type="scientific">Anopheles darlingi</name>
    <name type="common">Mosquito</name>
    <dbReference type="NCBI Taxonomy" id="43151"/>
    <lineage>
        <taxon>Eukaryota</taxon>
        <taxon>Metazoa</taxon>
        <taxon>Ecdysozoa</taxon>
        <taxon>Arthropoda</taxon>
        <taxon>Hexapoda</taxon>
        <taxon>Insecta</taxon>
        <taxon>Pterygota</taxon>
        <taxon>Neoptera</taxon>
        <taxon>Endopterygota</taxon>
        <taxon>Diptera</taxon>
        <taxon>Nematocera</taxon>
        <taxon>Culicoidea</taxon>
        <taxon>Culicidae</taxon>
        <taxon>Anophelinae</taxon>
        <taxon>Anopheles</taxon>
    </lineage>
</organism>